<evidence type="ECO:0000256" key="1">
    <source>
        <dbReference type="ARBA" id="ARBA00005023"/>
    </source>
</evidence>
<dbReference type="PANTHER" id="PTHR42752:SF1">
    <property type="entry name" value="IMIDAZOLONEPROPIONASE-RELATED"/>
    <property type="match status" value="1"/>
</dbReference>
<evidence type="ECO:0000313" key="10">
    <source>
        <dbReference type="EMBL" id="AUX23510.1"/>
    </source>
</evidence>
<dbReference type="InterPro" id="IPR032466">
    <property type="entry name" value="Metal_Hydrolase"/>
</dbReference>
<dbReference type="AlphaFoldDB" id="A0A4P2Q2M4"/>
<dbReference type="SUPFAM" id="SSF51556">
    <property type="entry name" value="Metallo-dependent hydrolases"/>
    <property type="match status" value="1"/>
</dbReference>
<evidence type="ECO:0000259" key="9">
    <source>
        <dbReference type="Pfam" id="PF01979"/>
    </source>
</evidence>
<dbReference type="SUPFAM" id="SSF51338">
    <property type="entry name" value="Composite domain of metallo-dependent hydrolases"/>
    <property type="match status" value="1"/>
</dbReference>
<comment type="pathway">
    <text evidence="1">Amino-acid degradation.</text>
</comment>
<evidence type="ECO:0000256" key="2">
    <source>
        <dbReference type="ARBA" id="ARBA00012864"/>
    </source>
</evidence>
<name>A0A4P2Q2M4_SORCE</name>
<keyword evidence="6" id="KW-0862">Zinc</keyword>
<evidence type="ECO:0000256" key="6">
    <source>
        <dbReference type="ARBA" id="ARBA00022833"/>
    </source>
</evidence>
<evidence type="ECO:0000256" key="5">
    <source>
        <dbReference type="ARBA" id="ARBA00022808"/>
    </source>
</evidence>
<dbReference type="Pfam" id="PF01979">
    <property type="entry name" value="Amidohydro_1"/>
    <property type="match status" value="1"/>
</dbReference>
<dbReference type="GO" id="GO:0005737">
    <property type="term" value="C:cytoplasm"/>
    <property type="evidence" value="ECO:0007669"/>
    <property type="project" value="UniProtKB-UniRule"/>
</dbReference>
<protein>
    <recommendedName>
        <fullName evidence="2 8">Imidazolonepropionase</fullName>
        <ecNumber evidence="2 8">3.5.2.7</ecNumber>
    </recommendedName>
</protein>
<dbReference type="RefSeq" id="WP_129348722.1">
    <property type="nucleotide sequence ID" value="NZ_CP012670.1"/>
</dbReference>
<dbReference type="PANTHER" id="PTHR42752">
    <property type="entry name" value="IMIDAZOLONEPROPIONASE"/>
    <property type="match status" value="1"/>
</dbReference>
<dbReference type="GO" id="GO:0050480">
    <property type="term" value="F:imidazolonepropionase activity"/>
    <property type="evidence" value="ECO:0007669"/>
    <property type="project" value="UniProtKB-UniRule"/>
</dbReference>
<organism evidence="10 11">
    <name type="scientific">Sorangium cellulosum</name>
    <name type="common">Polyangium cellulosum</name>
    <dbReference type="NCBI Taxonomy" id="56"/>
    <lineage>
        <taxon>Bacteria</taxon>
        <taxon>Pseudomonadati</taxon>
        <taxon>Myxococcota</taxon>
        <taxon>Polyangia</taxon>
        <taxon>Polyangiales</taxon>
        <taxon>Polyangiaceae</taxon>
        <taxon>Sorangium</taxon>
    </lineage>
</organism>
<sequence length="427" mass="42992">MTSAPGAVGGGPARDPGRRSAIVARRLVTCDPSRASSADPLGVIEDAALVVRGGAIEAVGGRQEILGREPGLEIALEAGGVVTPGLVDCHTHAPWMGSRDAEYAVRMAGGDYEAIAAAGGGIVASMRAVRAATTGEIARGLRARLRRMAALGVTAVEAKSGYGLDEASERKQLEAIAEAGGDARLPRVVPTYLALHALPPEAGGDRAAYADTVARSWLPAIAAAGLARHVDAYIDRSAFSVDEARPVLERARALGLGVRAHVGQFADVGGAELAADLGALSADHLEHVGPGGIDALARAGVAAALLPVASFTLQQAPPPVAALRAAGVPLLVGSDANPGTAPTESLPLALALAVRLYGLTVAEAILGATREAARALGLGAVCGAVRPGLRADLAVWDLPHENAIVQPWGAPRAAAVLRDGEVIAAAG</sequence>
<dbReference type="Gene3D" id="3.20.20.140">
    <property type="entry name" value="Metal-dependent hydrolases"/>
    <property type="match status" value="1"/>
</dbReference>
<dbReference type="InterPro" id="IPR006680">
    <property type="entry name" value="Amidohydro-rel"/>
</dbReference>
<evidence type="ECO:0000256" key="7">
    <source>
        <dbReference type="ARBA" id="ARBA00023004"/>
    </source>
</evidence>
<dbReference type="OrthoDB" id="9807210at2"/>
<evidence type="ECO:0000313" key="11">
    <source>
        <dbReference type="Proteomes" id="UP000295781"/>
    </source>
</evidence>
<dbReference type="EMBL" id="CP012670">
    <property type="protein sequence ID" value="AUX23510.1"/>
    <property type="molecule type" value="Genomic_DNA"/>
</dbReference>
<dbReference type="EC" id="3.5.2.7" evidence="2 8"/>
<evidence type="ECO:0000256" key="3">
    <source>
        <dbReference type="ARBA" id="ARBA00022723"/>
    </source>
</evidence>
<dbReference type="Proteomes" id="UP000295781">
    <property type="component" value="Chromosome"/>
</dbReference>
<dbReference type="NCBIfam" id="TIGR01224">
    <property type="entry name" value="hutI"/>
    <property type="match status" value="1"/>
</dbReference>
<dbReference type="InterPro" id="IPR005920">
    <property type="entry name" value="HutI"/>
</dbReference>
<keyword evidence="4 10" id="KW-0378">Hydrolase</keyword>
<feature type="domain" description="Amidohydrolase-related" evidence="9">
    <location>
        <begin position="81"/>
        <end position="420"/>
    </location>
</feature>
<keyword evidence="3" id="KW-0479">Metal-binding</keyword>
<keyword evidence="7" id="KW-0408">Iron</keyword>
<dbReference type="GO" id="GO:0019556">
    <property type="term" value="P:L-histidine catabolic process to glutamate and formamide"/>
    <property type="evidence" value="ECO:0007669"/>
    <property type="project" value="UniProtKB-UniRule"/>
</dbReference>
<keyword evidence="5" id="KW-0369">Histidine metabolism</keyword>
<dbReference type="InterPro" id="IPR011059">
    <property type="entry name" value="Metal-dep_hydrolase_composite"/>
</dbReference>
<accession>A0A4P2Q2M4</accession>
<dbReference type="GO" id="GO:0046872">
    <property type="term" value="F:metal ion binding"/>
    <property type="evidence" value="ECO:0007669"/>
    <property type="project" value="UniProtKB-KW"/>
</dbReference>
<reference evidence="10 11" key="1">
    <citation type="submission" date="2015-09" db="EMBL/GenBank/DDBJ databases">
        <title>Sorangium comparison.</title>
        <authorList>
            <person name="Zaburannyi N."/>
            <person name="Bunk B."/>
            <person name="Overmann J."/>
            <person name="Mueller R."/>
        </authorList>
    </citation>
    <scope>NUCLEOTIDE SEQUENCE [LARGE SCALE GENOMIC DNA]</scope>
    <source>
        <strain evidence="10 11">So ceGT47</strain>
    </source>
</reference>
<dbReference type="Gene3D" id="2.30.40.10">
    <property type="entry name" value="Urease, subunit C, domain 1"/>
    <property type="match status" value="1"/>
</dbReference>
<evidence type="ECO:0000256" key="4">
    <source>
        <dbReference type="ARBA" id="ARBA00022801"/>
    </source>
</evidence>
<proteinExistence type="predicted"/>
<evidence type="ECO:0000256" key="8">
    <source>
        <dbReference type="NCBIfam" id="TIGR01224"/>
    </source>
</evidence>
<gene>
    <name evidence="10" type="primary">hutI</name>
    <name evidence="10" type="ORF">SOCEGT47_040370</name>
</gene>